<dbReference type="PANTHER" id="PTHR28629:SF4">
    <property type="entry name" value="TRIOKINASE_FMN CYCLASE"/>
    <property type="match status" value="1"/>
</dbReference>
<evidence type="ECO:0000313" key="2">
    <source>
        <dbReference type="EMBL" id="TRZ28419.1"/>
    </source>
</evidence>
<dbReference type="PANTHER" id="PTHR28629">
    <property type="entry name" value="TRIOKINASE/FMN CYCLASE"/>
    <property type="match status" value="1"/>
</dbReference>
<dbReference type="SUPFAM" id="SSF82549">
    <property type="entry name" value="DAK1/DegV-like"/>
    <property type="match status" value="1"/>
</dbReference>
<dbReference type="Gene3D" id="3.30.1180.20">
    <property type="entry name" value="Dihydroxyacetone kinase, domain 2"/>
    <property type="match status" value="1"/>
</dbReference>
<dbReference type="FunFam" id="3.40.50.10440:FF:000001">
    <property type="entry name" value="Dihydroxyacetone kinase, DhaK subunit"/>
    <property type="match status" value="1"/>
</dbReference>
<proteinExistence type="predicted"/>
<dbReference type="AlphaFoldDB" id="A0A8B5VX87"/>
<dbReference type="GO" id="GO:0004371">
    <property type="term" value="F:glycerone kinase activity"/>
    <property type="evidence" value="ECO:0007669"/>
    <property type="project" value="InterPro"/>
</dbReference>
<dbReference type="Proteomes" id="UP000316316">
    <property type="component" value="Unassembled WGS sequence"/>
</dbReference>
<dbReference type="InterPro" id="IPR004006">
    <property type="entry name" value="DhaK_dom"/>
</dbReference>
<accession>A0A8B5VX87</accession>
<dbReference type="RefSeq" id="WP_144204776.1">
    <property type="nucleotide sequence ID" value="NZ_CABHNH010000057.1"/>
</dbReference>
<name>A0A8B5VX87_ENTAV</name>
<organism evidence="2 3">
    <name type="scientific">Enterococcus avium</name>
    <name type="common">Streptococcus avium</name>
    <dbReference type="NCBI Taxonomy" id="33945"/>
    <lineage>
        <taxon>Bacteria</taxon>
        <taxon>Bacillati</taxon>
        <taxon>Bacillota</taxon>
        <taxon>Bacilli</taxon>
        <taxon>Lactobacillales</taxon>
        <taxon>Enterococcaceae</taxon>
        <taxon>Enterococcus</taxon>
    </lineage>
</organism>
<sequence length="335" mass="36406">MKKILNSKETLIEDMLAGFIAAEGKRVAQSSANSQVLFRKEKKAGKVGIVSGGGSGHEPLFFGLLGKNMVDAVAIGNFFAAPTPGTVLEAIKQADQGAGVICLFGNYAGDVLNFDMGVELAEMEDIKAYNLPIADDVASAGKEEQRERRGIAGDLFVIKEVAAAAAQGCSLEECLRVGESANQRIFSIGVGISPGTNPVNGQKNFELADDEIEFGLGIHGEPGIERMKMLDAKSLVQRMVDKLLIELMLFEEKEVIVCINGLGATTHLELYTVNHEVDKLLREKNFNVYDTVVGSICTTQEMAGFSITVQVLTEELKEMYQMDAYSPCYFHKEDY</sequence>
<dbReference type="GO" id="GO:0005829">
    <property type="term" value="C:cytosol"/>
    <property type="evidence" value="ECO:0007669"/>
    <property type="project" value="TreeGrafter"/>
</dbReference>
<comment type="caution">
    <text evidence="2">The sequence shown here is derived from an EMBL/GenBank/DDBJ whole genome shotgun (WGS) entry which is preliminary data.</text>
</comment>
<dbReference type="EMBL" id="PDXQ01000002">
    <property type="protein sequence ID" value="TRZ28419.1"/>
    <property type="molecule type" value="Genomic_DNA"/>
</dbReference>
<dbReference type="Gene3D" id="3.40.50.10440">
    <property type="entry name" value="Dihydroxyacetone kinase, domain 1"/>
    <property type="match status" value="1"/>
</dbReference>
<dbReference type="PROSITE" id="PS51481">
    <property type="entry name" value="DHAK"/>
    <property type="match status" value="1"/>
</dbReference>
<dbReference type="InterPro" id="IPR050861">
    <property type="entry name" value="Dihydroxyacetone_Kinase"/>
</dbReference>
<feature type="domain" description="DhaK" evidence="1">
    <location>
        <begin position="7"/>
        <end position="329"/>
    </location>
</feature>
<gene>
    <name evidence="2" type="ORF">AUF17_17020</name>
</gene>
<dbReference type="Pfam" id="PF02733">
    <property type="entry name" value="Dak1"/>
    <property type="match status" value="1"/>
</dbReference>
<dbReference type="GO" id="GO:0019563">
    <property type="term" value="P:glycerol catabolic process"/>
    <property type="evidence" value="ECO:0007669"/>
    <property type="project" value="TreeGrafter"/>
</dbReference>
<evidence type="ECO:0000259" key="1">
    <source>
        <dbReference type="PROSITE" id="PS51481"/>
    </source>
</evidence>
<reference evidence="2 3" key="1">
    <citation type="submission" date="2017-10" db="EMBL/GenBank/DDBJ databases">
        <title>FDA dAtabase for Regulatory Grade micrObial Sequences (FDA-ARGOS): Supporting development and validation of Infectious Disease Dx tests.</title>
        <authorList>
            <person name="Campos J."/>
            <person name="Goldberg B."/>
            <person name="Tallon L.J."/>
            <person name="Sadzewicz L."/>
            <person name="Sengamalay N."/>
            <person name="Ott S."/>
            <person name="Godinez A."/>
            <person name="Nagaraj S."/>
            <person name="Vyas G."/>
            <person name="Aluvathingal J."/>
            <person name="Nadendla S."/>
            <person name="Geyer C."/>
            <person name="Nandy P."/>
            <person name="Hobson J."/>
            <person name="Sichtig H."/>
        </authorList>
    </citation>
    <scope>NUCLEOTIDE SEQUENCE [LARGE SCALE GENOMIC DNA]</scope>
    <source>
        <strain evidence="2 3">FDAARGOS_185</strain>
    </source>
</reference>
<evidence type="ECO:0000313" key="3">
    <source>
        <dbReference type="Proteomes" id="UP000316316"/>
    </source>
</evidence>
<protein>
    <recommendedName>
        <fullName evidence="1">DhaK domain-containing protein</fullName>
    </recommendedName>
</protein>